<comment type="caution">
    <text evidence="2">The sequence shown here is derived from an EMBL/GenBank/DDBJ whole genome shotgun (WGS) entry which is preliminary data.</text>
</comment>
<proteinExistence type="predicted"/>
<keyword evidence="3" id="KW-1185">Reference proteome</keyword>
<dbReference type="AlphaFoldDB" id="A0A2T6AJV1"/>
<dbReference type="RefSeq" id="WP_108170072.1">
    <property type="nucleotide sequence ID" value="NZ_QBKQ01000001.1"/>
</dbReference>
<feature type="domain" description="Polysaccharide pyruvyl transferase" evidence="1">
    <location>
        <begin position="73"/>
        <end position="202"/>
    </location>
</feature>
<evidence type="ECO:0000313" key="2">
    <source>
        <dbReference type="EMBL" id="PTX44092.1"/>
    </source>
</evidence>
<accession>A0A2T6AJV1</accession>
<dbReference type="GO" id="GO:0016740">
    <property type="term" value="F:transferase activity"/>
    <property type="evidence" value="ECO:0007669"/>
    <property type="project" value="UniProtKB-KW"/>
</dbReference>
<evidence type="ECO:0000259" key="1">
    <source>
        <dbReference type="Pfam" id="PF04230"/>
    </source>
</evidence>
<organism evidence="2 3">
    <name type="scientific">Christiangramia gaetbulicola</name>
    <dbReference type="NCBI Taxonomy" id="703340"/>
    <lineage>
        <taxon>Bacteria</taxon>
        <taxon>Pseudomonadati</taxon>
        <taxon>Bacteroidota</taxon>
        <taxon>Flavobacteriia</taxon>
        <taxon>Flavobacteriales</taxon>
        <taxon>Flavobacteriaceae</taxon>
        <taxon>Christiangramia</taxon>
    </lineage>
</organism>
<reference evidence="2 3" key="1">
    <citation type="submission" date="2018-04" db="EMBL/GenBank/DDBJ databases">
        <title>Genomic Encyclopedia of Archaeal and Bacterial Type Strains, Phase II (KMG-II): from individual species to whole genera.</title>
        <authorList>
            <person name="Goeker M."/>
        </authorList>
    </citation>
    <scope>NUCLEOTIDE SEQUENCE [LARGE SCALE GENOMIC DNA]</scope>
    <source>
        <strain evidence="2 3">DSM 23082</strain>
    </source>
</reference>
<dbReference type="OrthoDB" id="9803627at2"/>
<name>A0A2T6AJV1_9FLAO</name>
<evidence type="ECO:0000313" key="3">
    <source>
        <dbReference type="Proteomes" id="UP000244174"/>
    </source>
</evidence>
<dbReference type="EMBL" id="QBKQ01000001">
    <property type="protein sequence ID" value="PTX44092.1"/>
    <property type="molecule type" value="Genomic_DNA"/>
</dbReference>
<sequence>MPFRKLPVFYWSEIKFLSKKKENYGDLVSKYLIEKISGKNTEWIHPKKQPWYRLNKVVYLGAGSIIHHATKHSIVWGSGIIDNKQEIQEAKFLAVRGPQTMGFLHQKGYSCPEVYGDPALLLPKFYFPDIEKSYKIGIIPHYHDYDLVNSWYKDSEEIIVIDLMTLDVEEVTRKIIACKQTISSSLHGIIVSHAYNIPSVWVRFSKKIFGNNIKYQDYMESVQLPFYSGKMINEKISDSEIESMIQEKPNLPYPELIKSLQDGLMHSCPFTV</sequence>
<dbReference type="Pfam" id="PF04230">
    <property type="entry name" value="PS_pyruv_trans"/>
    <property type="match status" value="1"/>
</dbReference>
<dbReference type="InterPro" id="IPR007345">
    <property type="entry name" value="Polysacch_pyruvyl_Trfase"/>
</dbReference>
<gene>
    <name evidence="2" type="ORF">C8P64_0062</name>
</gene>
<keyword evidence="2" id="KW-0808">Transferase</keyword>
<dbReference type="Proteomes" id="UP000244174">
    <property type="component" value="Unassembled WGS sequence"/>
</dbReference>
<protein>
    <submittedName>
        <fullName evidence="2">Polysaccharide pyruvyl transferase</fullName>
    </submittedName>
</protein>